<reference evidence="5 6" key="1">
    <citation type="submission" date="2019-02" db="EMBL/GenBank/DDBJ databases">
        <title>Deep-cultivation of Planctomycetes and their phenomic and genomic characterization uncovers novel biology.</title>
        <authorList>
            <person name="Wiegand S."/>
            <person name="Jogler M."/>
            <person name="Boedeker C."/>
            <person name="Pinto D."/>
            <person name="Vollmers J."/>
            <person name="Rivas-Marin E."/>
            <person name="Kohn T."/>
            <person name="Peeters S.H."/>
            <person name="Heuer A."/>
            <person name="Rast P."/>
            <person name="Oberbeckmann S."/>
            <person name="Bunk B."/>
            <person name="Jeske O."/>
            <person name="Meyerdierks A."/>
            <person name="Storesund J.E."/>
            <person name="Kallscheuer N."/>
            <person name="Luecker S."/>
            <person name="Lage O.M."/>
            <person name="Pohl T."/>
            <person name="Merkel B.J."/>
            <person name="Hornburger P."/>
            <person name="Mueller R.-W."/>
            <person name="Bruemmer F."/>
            <person name="Labrenz M."/>
            <person name="Spormann A.M."/>
            <person name="Op den Camp H."/>
            <person name="Overmann J."/>
            <person name="Amann R."/>
            <person name="Jetten M.S.M."/>
            <person name="Mascher T."/>
            <person name="Medema M.H."/>
            <person name="Devos D.P."/>
            <person name="Kaster A.-K."/>
            <person name="Ovreas L."/>
            <person name="Rohde M."/>
            <person name="Galperin M.Y."/>
            <person name="Jogler C."/>
        </authorList>
    </citation>
    <scope>NUCLEOTIDE SEQUENCE [LARGE SCALE GENOMIC DNA]</scope>
    <source>
        <strain evidence="5 6">K23_9</strain>
    </source>
</reference>
<evidence type="ECO:0000313" key="6">
    <source>
        <dbReference type="Proteomes" id="UP000319817"/>
    </source>
</evidence>
<dbReference type="Gene3D" id="2.60.40.2030">
    <property type="match status" value="1"/>
</dbReference>
<dbReference type="EC" id="1.1.5.-" evidence="5"/>
<keyword evidence="1" id="KW-0732">Signal</keyword>
<dbReference type="InterPro" id="IPR003644">
    <property type="entry name" value="Calx_beta"/>
</dbReference>
<dbReference type="InterPro" id="IPR013320">
    <property type="entry name" value="ConA-like_dom_sf"/>
</dbReference>
<dbReference type="InterPro" id="IPR025592">
    <property type="entry name" value="DUF4347"/>
</dbReference>
<gene>
    <name evidence="5" type="primary">yliI_1</name>
    <name evidence="5" type="ORF">K239x_03010</name>
</gene>
<dbReference type="InterPro" id="IPR001220">
    <property type="entry name" value="Legume_lectin_dom"/>
</dbReference>
<evidence type="ECO:0000256" key="1">
    <source>
        <dbReference type="ARBA" id="ARBA00022729"/>
    </source>
</evidence>
<dbReference type="InterPro" id="IPR031768">
    <property type="entry name" value="CBM60_xylan-bd"/>
</dbReference>
<keyword evidence="6" id="KW-1185">Reference proteome</keyword>
<evidence type="ECO:0000256" key="3">
    <source>
        <dbReference type="ARBA" id="ARBA00022837"/>
    </source>
</evidence>
<dbReference type="InterPro" id="IPR038081">
    <property type="entry name" value="CalX-like_sf"/>
</dbReference>
<dbReference type="InterPro" id="IPR056573">
    <property type="entry name" value="Lectin_L-type_dom"/>
</dbReference>
<dbReference type="Pfam" id="PF14252">
    <property type="entry name" value="DUF4347"/>
    <property type="match status" value="1"/>
</dbReference>
<proteinExistence type="predicted"/>
<name>A0A517NMR2_9BACT</name>
<dbReference type="Pfam" id="PF00139">
    <property type="entry name" value="Lectin_legB"/>
    <property type="match status" value="1"/>
</dbReference>
<dbReference type="Pfam" id="PF16841">
    <property type="entry name" value="CBM60"/>
    <property type="match status" value="2"/>
</dbReference>
<evidence type="ECO:0000256" key="2">
    <source>
        <dbReference type="ARBA" id="ARBA00022737"/>
    </source>
</evidence>
<dbReference type="SUPFAM" id="SSF50952">
    <property type="entry name" value="Soluble quinoprotein glucose dehydrogenase"/>
    <property type="match status" value="1"/>
</dbReference>
<protein>
    <submittedName>
        <fullName evidence="5">Soluble aldose sugar dehydrogenase YliI</fullName>
        <ecNumber evidence="5">1.1.5.-</ecNumber>
    </submittedName>
</protein>
<dbReference type="Pfam" id="PF03160">
    <property type="entry name" value="Calx-beta"/>
    <property type="match status" value="1"/>
</dbReference>
<sequence>MMLAGDAGVAVAQVAAPVNVAANASANTSAVAGSVTAANAIDSAAISTSLVIVDGGVENAAALLAAVPEGVEIAMLDASTSGVDQITTILQNRRGVQSVHLLCHGSEGALHLGNQTLSNENLSESDSSINQWRQSMATNADLVLYGCDVASGTTGVRFLDRLASMVGMDVAASTDRTGAADSQHHADWDLEYQNGDIQFDGLLAVSQLQAFDGQLSIDIYAAGSTGDELMELEINGEIVATWFVVGTDAANDRFYPYVTDIDGASIDDIRINFVNDLYDPDAGIDRNLRVDRVVVDGVTYETEAPSVFGDGVYTDATGVTSGNFQTEYLVANGFFDFSGSDGGGGGATIEVALAGQTGTESAQLLIDGNVVATYNDISASGQTFTYQSDGNVTADRVRVAFINDTYTPGGFDRNLEVDFIRIDGQAFETEAATTLSTGTYRSGIGVEPGFVQSETLHSNGYFQFLANDNPGGGDSGSFSLATSSVTTVEGQGAITLEVQRIGGSSGSASIDYQTFDDSATAGQDFQATSGTLYFADGETSKQFTVDILNDSNEESTETFSVRVSNPNGADLLAPRTSSITILDDDSGLPRYADFNSASGINLNGSASYNSGQLELTGAGNQQAGTAFFDSPISFNDQTSFQSAFTFQIGGGSGGNGADGMTFLLQNSGQGSEALGQNGSNLGYNTIGQSVAIEFDTSQRPGWDIAVDSIAVTTNGQVGNAYTQVGSPFDLNNDTLYHAWIDYNGETNLLSVFVSTEAEKPIFAVLKTNIEIDQFVGDQAYVGFSAANYNRPNYHRVGQWNFSLDVPEGDPPLNPTGNVVEQDVITGLNQPLAVAWSPDGRNMYVGEKGGVIKVARDGSTNTSVVIDISDKVNDAQDRGLVDFVLDPNFQSNGYIYLLYTYDPPEVFDNTGNAGPDGRGNRAGRLERFTLDASSGFTSVVDGSGTVLLGKNSTWDNFNAYVDSTANLGEPQGGMENGQFIEDFINSDSRSHTVGSLAFASDGNLFVSIGDGASFSFTDRRALRVQDVNSLSGKVLRIDPSTGQGLSDNPFYDGNPNSNQSRVYQLGLRNPWRLTVDPETDRLYIGETGLNSYEEINTGDAGANFGWPFYEGRQGANSATPGYSTLSEAGVFYQNNNATPPQIALYHNTVATNAIVLGDIVTDSDLGIQYEGDLFFNDLYRGVVRHVDVGANGELTGSSVFTTGANFVVDIQQGPDGSLYYVSLTEGKVGKWQIV</sequence>
<dbReference type="PANTHER" id="PTHR19328:SF13">
    <property type="entry name" value="HIPL1 PROTEIN"/>
    <property type="match status" value="1"/>
</dbReference>
<dbReference type="SUPFAM" id="SSF49899">
    <property type="entry name" value="Concanavalin A-like lectins/glucanases"/>
    <property type="match status" value="1"/>
</dbReference>
<dbReference type="Gene3D" id="2.120.10.30">
    <property type="entry name" value="TolB, C-terminal domain"/>
    <property type="match status" value="1"/>
</dbReference>
<evidence type="ECO:0000259" key="4">
    <source>
        <dbReference type="SMART" id="SM00237"/>
    </source>
</evidence>
<dbReference type="InterPro" id="IPR011041">
    <property type="entry name" value="Quinoprot_gluc/sorb_DH_b-prop"/>
</dbReference>
<dbReference type="Gene3D" id="2.60.60.40">
    <property type="match status" value="2"/>
</dbReference>
<dbReference type="GO" id="GO:0007154">
    <property type="term" value="P:cell communication"/>
    <property type="evidence" value="ECO:0007669"/>
    <property type="project" value="InterPro"/>
</dbReference>
<dbReference type="GO" id="GO:0030246">
    <property type="term" value="F:carbohydrate binding"/>
    <property type="evidence" value="ECO:0007669"/>
    <property type="project" value="InterPro"/>
</dbReference>
<dbReference type="PANTHER" id="PTHR19328">
    <property type="entry name" value="HEDGEHOG-INTERACTING PROTEIN"/>
    <property type="match status" value="1"/>
</dbReference>
<dbReference type="GO" id="GO:0016491">
    <property type="term" value="F:oxidoreductase activity"/>
    <property type="evidence" value="ECO:0007669"/>
    <property type="project" value="UniProtKB-KW"/>
</dbReference>
<dbReference type="SUPFAM" id="SSF141072">
    <property type="entry name" value="CalX-like"/>
    <property type="match status" value="1"/>
</dbReference>
<keyword evidence="5" id="KW-0560">Oxidoreductase</keyword>
<dbReference type="CDD" id="cd01951">
    <property type="entry name" value="lectin_L-type"/>
    <property type="match status" value="1"/>
</dbReference>
<dbReference type="Proteomes" id="UP000319817">
    <property type="component" value="Chromosome"/>
</dbReference>
<organism evidence="5 6">
    <name type="scientific">Stieleria marina</name>
    <dbReference type="NCBI Taxonomy" id="1930275"/>
    <lineage>
        <taxon>Bacteria</taxon>
        <taxon>Pseudomonadati</taxon>
        <taxon>Planctomycetota</taxon>
        <taxon>Planctomycetia</taxon>
        <taxon>Pirellulales</taxon>
        <taxon>Pirellulaceae</taxon>
        <taxon>Stieleria</taxon>
    </lineage>
</organism>
<dbReference type="InterPro" id="IPR011042">
    <property type="entry name" value="6-blade_b-propeller_TolB-like"/>
</dbReference>
<feature type="domain" description="Calx-beta" evidence="4">
    <location>
        <begin position="465"/>
        <end position="564"/>
    </location>
</feature>
<accession>A0A517NMR2</accession>
<dbReference type="EMBL" id="CP036526">
    <property type="protein sequence ID" value="QDT08363.1"/>
    <property type="molecule type" value="Genomic_DNA"/>
</dbReference>
<dbReference type="SMART" id="SM00237">
    <property type="entry name" value="Calx_beta"/>
    <property type="match status" value="1"/>
</dbReference>
<dbReference type="GO" id="GO:0016020">
    <property type="term" value="C:membrane"/>
    <property type="evidence" value="ECO:0007669"/>
    <property type="project" value="InterPro"/>
</dbReference>
<evidence type="ECO:0000313" key="5">
    <source>
        <dbReference type="EMBL" id="QDT08363.1"/>
    </source>
</evidence>
<dbReference type="AlphaFoldDB" id="A0A517NMR2"/>
<dbReference type="InterPro" id="IPR012938">
    <property type="entry name" value="Glc/Sorbosone_DH"/>
</dbReference>
<dbReference type="Pfam" id="PF07995">
    <property type="entry name" value="GSDH"/>
    <property type="match status" value="2"/>
</dbReference>
<keyword evidence="3" id="KW-0106">Calcium</keyword>
<keyword evidence="2" id="KW-0677">Repeat</keyword>
<dbReference type="Gene3D" id="2.60.120.200">
    <property type="match status" value="1"/>
</dbReference>